<feature type="signal peptide" evidence="2">
    <location>
        <begin position="1"/>
        <end position="28"/>
    </location>
</feature>
<feature type="chain" id="PRO_5011698962" evidence="2">
    <location>
        <begin position="29"/>
        <end position="303"/>
    </location>
</feature>
<evidence type="ECO:0000259" key="3">
    <source>
        <dbReference type="Pfam" id="PF01464"/>
    </source>
</evidence>
<gene>
    <name evidence="4" type="ORF">SAMN04488095_1044</name>
</gene>
<comment type="similarity">
    <text evidence="1">Belongs to the virb1 family.</text>
</comment>
<proteinExistence type="inferred from homology"/>
<dbReference type="SUPFAM" id="SSF53955">
    <property type="entry name" value="Lysozyme-like"/>
    <property type="match status" value="1"/>
</dbReference>
<dbReference type="Gene3D" id="1.10.530.10">
    <property type="match status" value="1"/>
</dbReference>
<reference evidence="4 5" key="1">
    <citation type="submission" date="2016-10" db="EMBL/GenBank/DDBJ databases">
        <authorList>
            <person name="de Groot N.N."/>
        </authorList>
    </citation>
    <scope>NUCLEOTIDE SEQUENCE [LARGE SCALE GENOMIC DNA]</scope>
    <source>
        <strain evidence="4 5">DSM 19073</strain>
    </source>
</reference>
<organism evidence="4 5">
    <name type="scientific">Jannaschia pohangensis</name>
    <dbReference type="NCBI Taxonomy" id="390807"/>
    <lineage>
        <taxon>Bacteria</taxon>
        <taxon>Pseudomonadati</taxon>
        <taxon>Pseudomonadota</taxon>
        <taxon>Alphaproteobacteria</taxon>
        <taxon>Rhodobacterales</taxon>
        <taxon>Roseobacteraceae</taxon>
        <taxon>Jannaschia</taxon>
    </lineage>
</organism>
<evidence type="ECO:0000313" key="4">
    <source>
        <dbReference type="EMBL" id="SFI49548.1"/>
    </source>
</evidence>
<evidence type="ECO:0000256" key="2">
    <source>
        <dbReference type="SAM" id="SignalP"/>
    </source>
</evidence>
<feature type="domain" description="Transglycosylase SLT" evidence="3">
    <location>
        <begin position="121"/>
        <end position="190"/>
    </location>
</feature>
<dbReference type="InterPro" id="IPR023346">
    <property type="entry name" value="Lysozyme-like_dom_sf"/>
</dbReference>
<evidence type="ECO:0000256" key="1">
    <source>
        <dbReference type="ARBA" id="ARBA00009387"/>
    </source>
</evidence>
<dbReference type="STRING" id="390807.SAMN04488095_1044"/>
<protein>
    <submittedName>
        <fullName evidence="4">Transglycosylase SLT domain-containing protein</fullName>
    </submittedName>
</protein>
<dbReference type="Proteomes" id="UP000199110">
    <property type="component" value="Unassembled WGS sequence"/>
</dbReference>
<evidence type="ECO:0000313" key="5">
    <source>
        <dbReference type="Proteomes" id="UP000199110"/>
    </source>
</evidence>
<sequence length="303" mass="32964">MTNRLLRRARAAALAAVCTVMGTAPILAETAAPTLTTVPSSMTLEQPAPLTFAPVASVRPTARPRVEPLPDLRWDHVRGSTRWTRAAMQALESHGQRLIDTEPRDIGEWCPAYVGGSDWERKAFWAGLLSTLAKHESTYRPNAVGGGGLWYGLVQILPATARGYGCQARTGDALKDGALNMSCAVRILNVTVPRDGVVSQGMRGVAADWGPFHSGRKREDMRRWVRSQPFCNGLHTSMRPVARPEGMGGETYAEDDVSAAPEGEIVPLFVSWELDKDFLARKPAWPATVARVDDDMAFADIDG</sequence>
<keyword evidence="5" id="KW-1185">Reference proteome</keyword>
<accession>A0A1I3INI7</accession>
<dbReference type="Pfam" id="PF01464">
    <property type="entry name" value="SLT"/>
    <property type="match status" value="1"/>
</dbReference>
<name>A0A1I3INI7_9RHOB</name>
<dbReference type="EMBL" id="FORA01000001">
    <property type="protein sequence ID" value="SFI49548.1"/>
    <property type="molecule type" value="Genomic_DNA"/>
</dbReference>
<dbReference type="AlphaFoldDB" id="A0A1I3INI7"/>
<dbReference type="InterPro" id="IPR008258">
    <property type="entry name" value="Transglycosylase_SLT_dom_1"/>
</dbReference>
<keyword evidence="2" id="KW-0732">Signal</keyword>